<keyword evidence="5 8" id="KW-0812">Transmembrane</keyword>
<dbReference type="CDD" id="cd06261">
    <property type="entry name" value="TM_PBP2"/>
    <property type="match status" value="2"/>
</dbReference>
<evidence type="ECO:0000256" key="5">
    <source>
        <dbReference type="ARBA" id="ARBA00022692"/>
    </source>
</evidence>
<dbReference type="GO" id="GO:0055085">
    <property type="term" value="P:transmembrane transport"/>
    <property type="evidence" value="ECO:0007669"/>
    <property type="project" value="InterPro"/>
</dbReference>
<dbReference type="RefSeq" id="WP_132472970.1">
    <property type="nucleotide sequence ID" value="NZ_JBHRVM010000001.1"/>
</dbReference>
<evidence type="ECO:0000256" key="7">
    <source>
        <dbReference type="ARBA" id="ARBA00023136"/>
    </source>
</evidence>
<keyword evidence="6 8" id="KW-1133">Transmembrane helix</keyword>
<dbReference type="Proteomes" id="UP000294692">
    <property type="component" value="Unassembled WGS sequence"/>
</dbReference>
<feature type="transmembrane region" description="Helical" evidence="8">
    <location>
        <begin position="252"/>
        <end position="273"/>
    </location>
</feature>
<dbReference type="OrthoDB" id="9807047at2"/>
<feature type="domain" description="ABC transmembrane type-1" evidence="9">
    <location>
        <begin position="359"/>
        <end position="547"/>
    </location>
</feature>
<keyword evidence="11" id="KW-1185">Reference proteome</keyword>
<evidence type="ECO:0000256" key="2">
    <source>
        <dbReference type="ARBA" id="ARBA00022448"/>
    </source>
</evidence>
<evidence type="ECO:0000313" key="10">
    <source>
        <dbReference type="EMBL" id="TCV02970.1"/>
    </source>
</evidence>
<dbReference type="InterPro" id="IPR000515">
    <property type="entry name" value="MetI-like"/>
</dbReference>
<proteinExistence type="inferred from homology"/>
<comment type="similarity">
    <text evidence="8">Belongs to the binding-protein-dependent transport system permease family.</text>
</comment>
<keyword evidence="3" id="KW-1003">Cell membrane</keyword>
<dbReference type="PANTHER" id="PTHR43357:SF4">
    <property type="entry name" value="INNER MEMBRANE ABC TRANSPORTER PERMEASE PROTEIN YDCV"/>
    <property type="match status" value="1"/>
</dbReference>
<comment type="caution">
    <text evidence="10">The sequence shown here is derived from an EMBL/GenBank/DDBJ whole genome shotgun (WGS) entry which is preliminary data.</text>
</comment>
<dbReference type="SUPFAM" id="SSF161098">
    <property type="entry name" value="MetI-like"/>
    <property type="match status" value="2"/>
</dbReference>
<feature type="transmembrane region" description="Helical" evidence="8">
    <location>
        <begin position="191"/>
        <end position="212"/>
    </location>
</feature>
<evidence type="ECO:0000256" key="4">
    <source>
        <dbReference type="ARBA" id="ARBA00022519"/>
    </source>
</evidence>
<evidence type="ECO:0000256" key="3">
    <source>
        <dbReference type="ARBA" id="ARBA00022475"/>
    </source>
</evidence>
<accession>A0A4V6P2V1</accession>
<feature type="transmembrane region" description="Helical" evidence="8">
    <location>
        <begin position="64"/>
        <end position="84"/>
    </location>
</feature>
<feature type="transmembrane region" description="Helical" evidence="8">
    <location>
        <begin position="423"/>
        <end position="441"/>
    </location>
</feature>
<feature type="transmembrane region" description="Helical" evidence="8">
    <location>
        <begin position="363"/>
        <end position="385"/>
    </location>
</feature>
<evidence type="ECO:0000256" key="6">
    <source>
        <dbReference type="ARBA" id="ARBA00022989"/>
    </source>
</evidence>
<dbReference type="GO" id="GO:0005886">
    <property type="term" value="C:plasma membrane"/>
    <property type="evidence" value="ECO:0007669"/>
    <property type="project" value="UniProtKB-SubCell"/>
</dbReference>
<dbReference type="InterPro" id="IPR035906">
    <property type="entry name" value="MetI-like_sf"/>
</dbReference>
<feature type="transmembrane region" description="Helical" evidence="8">
    <location>
        <begin position="12"/>
        <end position="32"/>
    </location>
</feature>
<gene>
    <name evidence="10" type="ORF">EV686_101430</name>
</gene>
<name>A0A4V6P2V1_9BURK</name>
<feature type="transmembrane region" description="Helical" evidence="8">
    <location>
        <begin position="302"/>
        <end position="323"/>
    </location>
</feature>
<keyword evidence="7 8" id="KW-0472">Membrane</keyword>
<feature type="transmembrane region" description="Helical" evidence="8">
    <location>
        <begin position="397"/>
        <end position="417"/>
    </location>
</feature>
<reference evidence="10 11" key="1">
    <citation type="submission" date="2019-03" db="EMBL/GenBank/DDBJ databases">
        <title>Genomic Encyclopedia of Type Strains, Phase IV (KMG-IV): sequencing the most valuable type-strain genomes for metagenomic binning, comparative biology and taxonomic classification.</title>
        <authorList>
            <person name="Goeker M."/>
        </authorList>
    </citation>
    <scope>NUCLEOTIDE SEQUENCE [LARGE SCALE GENOMIC DNA]</scope>
    <source>
        <strain evidence="10 11">DSM 100048</strain>
    </source>
</reference>
<feature type="transmembrane region" description="Helical" evidence="8">
    <location>
        <begin position="96"/>
        <end position="118"/>
    </location>
</feature>
<keyword evidence="4" id="KW-0997">Cell inner membrane</keyword>
<evidence type="ECO:0000313" key="11">
    <source>
        <dbReference type="Proteomes" id="UP000294692"/>
    </source>
</evidence>
<evidence type="ECO:0000259" key="9">
    <source>
        <dbReference type="PROSITE" id="PS50928"/>
    </source>
</evidence>
<dbReference type="EMBL" id="SMBX01000001">
    <property type="protein sequence ID" value="TCV02970.1"/>
    <property type="molecule type" value="Genomic_DNA"/>
</dbReference>
<dbReference type="PROSITE" id="PS50928">
    <property type="entry name" value="ABC_TM1"/>
    <property type="match status" value="2"/>
</dbReference>
<evidence type="ECO:0000256" key="1">
    <source>
        <dbReference type="ARBA" id="ARBA00004429"/>
    </source>
</evidence>
<organism evidence="10 11">
    <name type="scientific">Paracandidimonas soli</name>
    <dbReference type="NCBI Taxonomy" id="1917182"/>
    <lineage>
        <taxon>Bacteria</taxon>
        <taxon>Pseudomonadati</taxon>
        <taxon>Pseudomonadota</taxon>
        <taxon>Betaproteobacteria</taxon>
        <taxon>Burkholderiales</taxon>
        <taxon>Alcaligenaceae</taxon>
        <taxon>Paracandidimonas</taxon>
    </lineage>
</organism>
<feature type="domain" description="ABC transmembrane type-1" evidence="9">
    <location>
        <begin position="60"/>
        <end position="270"/>
    </location>
</feature>
<keyword evidence="2 8" id="KW-0813">Transport</keyword>
<sequence>MNQTRAPLTWSLIAIVGFLTLCPVLMLLLGSFSQGLTAFGSFTTAKYVAAYTDPFLWDVTVNTIVFVIGSSVFSTLLALFLAYLNTRTNMPMKGAFAVLAIVPMMIPHLLFSVSWALLLNPSNGLLNMILQGAFGLEEAPLNIYSLWGMILVEGLLNMPIAYLIIAPAMASFDVSLEESSRVSGASVWRTLVRVTLPVLRPAILAAFILAIVRSLASYAVPRVLGTPGRVDVLATYLFEMISTGFAPDYGKAAALGMSVLSASIGLIVLYRYLTAESGKYVTISSRGFKPTMIELKRSKTPLFIIVALLCLLMIVLPVAVLLYTSMIPYSMVPSARAFALMSWQNWIDVLQDPLSLLALKNSLFLAVVGATLGVLLSLFIAYVVVKLRTRAAGLLDSLTFLSFSFPGIVIGIGFMWFFVQTPLYATLTALLLAYIAAYLPYGVRPLSSAFVQVHAHLEESSQVCGASSLTTMRRIIVPLLIPGVVSAWILMATMFIRELTVSVVLSRPGTEVLAVQILSYAEDGLWGKLSALGIIMILISTALVLLAQYTGKYFKSRQGLA</sequence>
<dbReference type="Gene3D" id="1.10.3720.10">
    <property type="entry name" value="MetI-like"/>
    <property type="match status" value="2"/>
</dbReference>
<feature type="transmembrane region" description="Helical" evidence="8">
    <location>
        <begin position="475"/>
        <end position="496"/>
    </location>
</feature>
<comment type="subcellular location">
    <subcellularLocation>
        <location evidence="1">Cell inner membrane</location>
        <topology evidence="1">Multi-pass membrane protein</topology>
    </subcellularLocation>
    <subcellularLocation>
        <location evidence="8">Cell membrane</location>
        <topology evidence="8">Multi-pass membrane protein</topology>
    </subcellularLocation>
</comment>
<evidence type="ECO:0000256" key="8">
    <source>
        <dbReference type="RuleBase" id="RU363032"/>
    </source>
</evidence>
<protein>
    <submittedName>
        <fullName evidence="10">Iron(III) transport system permease protein</fullName>
    </submittedName>
</protein>
<dbReference type="Pfam" id="PF00528">
    <property type="entry name" value="BPD_transp_1"/>
    <property type="match status" value="2"/>
</dbReference>
<dbReference type="PANTHER" id="PTHR43357">
    <property type="entry name" value="INNER MEMBRANE ABC TRANSPORTER PERMEASE PROTEIN YDCV"/>
    <property type="match status" value="1"/>
</dbReference>
<feature type="transmembrane region" description="Helical" evidence="8">
    <location>
        <begin position="146"/>
        <end position="170"/>
    </location>
</feature>
<dbReference type="AlphaFoldDB" id="A0A4V6P2V1"/>
<feature type="transmembrane region" description="Helical" evidence="8">
    <location>
        <begin position="529"/>
        <end position="547"/>
    </location>
</feature>